<dbReference type="Gene3D" id="3.30.1340.30">
    <property type="match status" value="1"/>
</dbReference>
<organism evidence="3 4">
    <name type="scientific">Luteimonas granuli</name>
    <dbReference type="NCBI Taxonomy" id="1176533"/>
    <lineage>
        <taxon>Bacteria</taxon>
        <taxon>Pseudomonadati</taxon>
        <taxon>Pseudomonadota</taxon>
        <taxon>Gammaproteobacteria</taxon>
        <taxon>Lysobacterales</taxon>
        <taxon>Lysobacteraceae</taxon>
        <taxon>Luteimonas</taxon>
    </lineage>
</organism>
<proteinExistence type="predicted"/>
<evidence type="ECO:0000259" key="2">
    <source>
        <dbReference type="PROSITE" id="PS50914"/>
    </source>
</evidence>
<gene>
    <name evidence="3" type="ORF">FPZ22_06045</name>
</gene>
<dbReference type="OrthoDB" id="8910395at2"/>
<feature type="domain" description="BON" evidence="2">
    <location>
        <begin position="46"/>
        <end position="115"/>
    </location>
</feature>
<dbReference type="SMART" id="SM00749">
    <property type="entry name" value="BON"/>
    <property type="match status" value="1"/>
</dbReference>
<keyword evidence="1" id="KW-0732">Signal</keyword>
<reference evidence="3 4" key="1">
    <citation type="submission" date="2019-07" db="EMBL/GenBank/DDBJ databases">
        <title>Full genome sequence of Luteimonas sp. Gr-4.</title>
        <authorList>
            <person name="Im W.-T."/>
        </authorList>
    </citation>
    <scope>NUCLEOTIDE SEQUENCE [LARGE SCALE GENOMIC DNA]</scope>
    <source>
        <strain evidence="3 4">Gr-4</strain>
    </source>
</reference>
<keyword evidence="4" id="KW-1185">Reference proteome</keyword>
<dbReference type="InterPro" id="IPR051686">
    <property type="entry name" value="Lipoprotein_DolP"/>
</dbReference>
<name>A0A518N3L7_9GAMM</name>
<dbReference type="Proteomes" id="UP000316584">
    <property type="component" value="Chromosome"/>
</dbReference>
<evidence type="ECO:0000256" key="1">
    <source>
        <dbReference type="SAM" id="SignalP"/>
    </source>
</evidence>
<dbReference type="InterPro" id="IPR007055">
    <property type="entry name" value="BON_dom"/>
</dbReference>
<evidence type="ECO:0000313" key="4">
    <source>
        <dbReference type="Proteomes" id="UP000316584"/>
    </source>
</evidence>
<dbReference type="EMBL" id="CP042218">
    <property type="protein sequence ID" value="QDW66509.1"/>
    <property type="molecule type" value="Genomic_DNA"/>
</dbReference>
<dbReference type="Pfam" id="PF04972">
    <property type="entry name" value="BON"/>
    <property type="match status" value="1"/>
</dbReference>
<dbReference type="PANTHER" id="PTHR34606:SF15">
    <property type="entry name" value="BON DOMAIN-CONTAINING PROTEIN"/>
    <property type="match status" value="1"/>
</dbReference>
<feature type="signal peptide" evidence="1">
    <location>
        <begin position="1"/>
        <end position="26"/>
    </location>
</feature>
<protein>
    <submittedName>
        <fullName evidence="3">BON domain-containing protein</fullName>
    </submittedName>
</protein>
<dbReference type="RefSeq" id="WP_144891325.1">
    <property type="nucleotide sequence ID" value="NZ_CP042218.1"/>
</dbReference>
<dbReference type="PROSITE" id="PS50914">
    <property type="entry name" value="BON"/>
    <property type="match status" value="1"/>
</dbReference>
<dbReference type="AlphaFoldDB" id="A0A518N3L7"/>
<accession>A0A518N3L7</accession>
<dbReference type="KEGG" id="lug:FPZ22_06045"/>
<dbReference type="InterPro" id="IPR014004">
    <property type="entry name" value="Transpt-assoc_nodulatn_dom_bac"/>
</dbReference>
<dbReference type="PANTHER" id="PTHR34606">
    <property type="entry name" value="BON DOMAIN-CONTAINING PROTEIN"/>
    <property type="match status" value="1"/>
</dbReference>
<evidence type="ECO:0000313" key="3">
    <source>
        <dbReference type="EMBL" id="QDW66509.1"/>
    </source>
</evidence>
<sequence>MNNRFQHTGLAAAALALFITGGNVMANDQDPPTERMDQHDSEQPVGDTWITTKVKSSLLADEDVAGLKIHVETVNGVVTLKGDVASEAQIEKARRIASDIEGVVDVDTRGLMVKPTK</sequence>
<feature type="chain" id="PRO_5021986218" evidence="1">
    <location>
        <begin position="27"/>
        <end position="117"/>
    </location>
</feature>